<accession>A0A195BFJ3</accession>
<dbReference type="AlphaFoldDB" id="A0A195BFJ3"/>
<dbReference type="EMBL" id="KQ976502">
    <property type="protein sequence ID" value="KYM82979.1"/>
    <property type="molecule type" value="Genomic_DNA"/>
</dbReference>
<sequence length="56" mass="6357">MSTFTNIFALAFLRELVANAACKKIPDFCEESVKKIARYIINSSPKHSVVFIEFCD</sequence>
<feature type="chain" id="PRO_5008269451" description="Saposin B-type domain-containing protein" evidence="1">
    <location>
        <begin position="23"/>
        <end position="56"/>
    </location>
</feature>
<evidence type="ECO:0000313" key="3">
    <source>
        <dbReference type="Proteomes" id="UP000078540"/>
    </source>
</evidence>
<proteinExistence type="predicted"/>
<evidence type="ECO:0000256" key="1">
    <source>
        <dbReference type="SAM" id="SignalP"/>
    </source>
</evidence>
<protein>
    <recommendedName>
        <fullName evidence="4">Saposin B-type domain-containing protein</fullName>
    </recommendedName>
</protein>
<keyword evidence="3" id="KW-1185">Reference proteome</keyword>
<gene>
    <name evidence="2" type="ORF">ALC53_06546</name>
</gene>
<evidence type="ECO:0000313" key="2">
    <source>
        <dbReference type="EMBL" id="KYM82979.1"/>
    </source>
</evidence>
<dbReference type="Proteomes" id="UP000078540">
    <property type="component" value="Unassembled WGS sequence"/>
</dbReference>
<reference evidence="2 3" key="1">
    <citation type="submission" date="2015-09" db="EMBL/GenBank/DDBJ databases">
        <title>Atta colombica WGS genome.</title>
        <authorList>
            <person name="Nygaard S."/>
            <person name="Hu H."/>
            <person name="Boomsma J."/>
            <person name="Zhang G."/>
        </authorList>
    </citation>
    <scope>NUCLEOTIDE SEQUENCE [LARGE SCALE GENOMIC DNA]</scope>
    <source>
        <strain evidence="2">Treedump-2</strain>
        <tissue evidence="2">Whole body</tissue>
    </source>
</reference>
<name>A0A195BFJ3_9HYME</name>
<evidence type="ECO:0008006" key="4">
    <source>
        <dbReference type="Google" id="ProtNLM"/>
    </source>
</evidence>
<keyword evidence="1" id="KW-0732">Signal</keyword>
<feature type="signal peptide" evidence="1">
    <location>
        <begin position="1"/>
        <end position="22"/>
    </location>
</feature>
<organism evidence="2 3">
    <name type="scientific">Atta colombica</name>
    <dbReference type="NCBI Taxonomy" id="520822"/>
    <lineage>
        <taxon>Eukaryota</taxon>
        <taxon>Metazoa</taxon>
        <taxon>Ecdysozoa</taxon>
        <taxon>Arthropoda</taxon>
        <taxon>Hexapoda</taxon>
        <taxon>Insecta</taxon>
        <taxon>Pterygota</taxon>
        <taxon>Neoptera</taxon>
        <taxon>Endopterygota</taxon>
        <taxon>Hymenoptera</taxon>
        <taxon>Apocrita</taxon>
        <taxon>Aculeata</taxon>
        <taxon>Formicoidea</taxon>
        <taxon>Formicidae</taxon>
        <taxon>Myrmicinae</taxon>
        <taxon>Atta</taxon>
    </lineage>
</organism>